<keyword evidence="11" id="KW-1133">Transmembrane helix</keyword>
<dbReference type="PANTHER" id="PTHR43289:SF34">
    <property type="entry name" value="SERINE_THREONINE-PROTEIN KINASE YBDM-RELATED"/>
    <property type="match status" value="1"/>
</dbReference>
<dbReference type="PROSITE" id="PS00108">
    <property type="entry name" value="PROTEIN_KINASE_ST"/>
    <property type="match status" value="1"/>
</dbReference>
<evidence type="ECO:0000256" key="10">
    <source>
        <dbReference type="SAM" id="MobiDB-lite"/>
    </source>
</evidence>
<organism evidence="14 15">
    <name type="scientific">Filifactor alocis (strain ATCC 35896 / CCUG 47790 / D40 B5)</name>
    <name type="common">Fusobacterium alocis</name>
    <dbReference type="NCBI Taxonomy" id="546269"/>
    <lineage>
        <taxon>Bacteria</taxon>
        <taxon>Bacillati</taxon>
        <taxon>Bacillota</taxon>
        <taxon>Clostridia</taxon>
        <taxon>Peptostreptococcales</taxon>
        <taxon>Filifactoraceae</taxon>
        <taxon>Filifactor</taxon>
    </lineage>
</organism>
<dbReference type="InterPro" id="IPR005543">
    <property type="entry name" value="PASTA_dom"/>
</dbReference>
<evidence type="ECO:0000256" key="9">
    <source>
        <dbReference type="PROSITE-ProRule" id="PRU10141"/>
    </source>
</evidence>
<dbReference type="InterPro" id="IPR017441">
    <property type="entry name" value="Protein_kinase_ATP_BS"/>
</dbReference>
<protein>
    <recommendedName>
        <fullName evidence="1">non-specific serine/threonine protein kinase</fullName>
        <ecNumber evidence="1">2.7.11.1</ecNumber>
    </recommendedName>
</protein>
<evidence type="ECO:0000256" key="4">
    <source>
        <dbReference type="ARBA" id="ARBA00022741"/>
    </source>
</evidence>
<dbReference type="PANTHER" id="PTHR43289">
    <property type="entry name" value="MITOGEN-ACTIVATED PROTEIN KINASE KINASE KINASE 20-RELATED"/>
    <property type="match status" value="1"/>
</dbReference>
<feature type="transmembrane region" description="Helical" evidence="11">
    <location>
        <begin position="326"/>
        <end position="349"/>
    </location>
</feature>
<evidence type="ECO:0000256" key="8">
    <source>
        <dbReference type="ARBA" id="ARBA00048679"/>
    </source>
</evidence>
<keyword evidence="6 9" id="KW-0067">ATP-binding</keyword>
<feature type="domain" description="Protein kinase" evidence="12">
    <location>
        <begin position="13"/>
        <end position="270"/>
    </location>
</feature>
<dbReference type="PROSITE" id="PS50011">
    <property type="entry name" value="PROTEIN_KINASE_DOM"/>
    <property type="match status" value="1"/>
</dbReference>
<dbReference type="EC" id="2.7.11.1" evidence="1"/>
<dbReference type="InterPro" id="IPR011009">
    <property type="entry name" value="Kinase-like_dom_sf"/>
</dbReference>
<evidence type="ECO:0000313" key="14">
    <source>
        <dbReference type="EMBL" id="EFE28525.2"/>
    </source>
</evidence>
<feature type="domain" description="PASTA" evidence="13">
    <location>
        <begin position="490"/>
        <end position="553"/>
    </location>
</feature>
<dbReference type="KEGG" id="faa:HMPREF0389_00441"/>
<sequence>MEKLIGKILGNRYEILEKIGEGGMSVVYKAKCHILNRIVAVKVLKQEYSNDDEFLVKFKNEALSVAKLNNGNIINVFDVGQDGNISYIVMEYVDGKNLKQLLKTQKKFPVEQVLDISKQIAMALEEAHNKKIVHRDIKAQNIMLTTKGVVKVGDFGIAKAVSSSTITASGAIMGSVHYFSPEQARGGFVDERSDLYSLGIIMYEMVTGRLPFDGDSPVNIALKHIQNNITFLESDDVPLELQDMILKLTQKNPDKRYSGATSLIQDISYLQDGKKVHRYSYDEESDYCTKKVPTLKRDDFYQNAISKNQDDIEFDFEKKGRKKPSIVTLLAIITAIGLLGIVFSMRGFLFQSSKNTIPVPHIIGLSEQEARETLERAGLQLNVIKTEPNTKYESGQVTDTNPNEGIKVPKGTIVNVVLADSSKEKLTLENFVGQDFTEVEKKYVGKLQFKTEFIPSTEPTNRILEQQPSEGTEVELGSQIILFLSKNANDIPISVPNVVGKDASEAKGILSLFKVSESYKEDKEQPEGVVLSQKPEEGEQAKPKSTVHIVVNKYDRPKTITKRIVVTLPRDNEVVSVKITDQNSSKIIFNKNVTVSEVDGVLSVDVEGLQGETKKFEIEIDSNFYDTTEISF</sequence>
<evidence type="ECO:0000256" key="3">
    <source>
        <dbReference type="ARBA" id="ARBA00022679"/>
    </source>
</evidence>
<dbReference type="Proteomes" id="UP000007468">
    <property type="component" value="Chromosome"/>
</dbReference>
<keyword evidence="15" id="KW-1185">Reference proteome</keyword>
<dbReference type="PROSITE" id="PS00107">
    <property type="entry name" value="PROTEIN_KINASE_ATP"/>
    <property type="match status" value="1"/>
</dbReference>
<feature type="domain" description="PASTA" evidence="13">
    <location>
        <begin position="353"/>
        <end position="420"/>
    </location>
</feature>
<keyword evidence="11" id="KW-0472">Membrane</keyword>
<dbReference type="Gene3D" id="3.30.200.20">
    <property type="entry name" value="Phosphorylase Kinase, domain 1"/>
    <property type="match status" value="1"/>
</dbReference>
<evidence type="ECO:0000256" key="6">
    <source>
        <dbReference type="ARBA" id="ARBA00022840"/>
    </source>
</evidence>
<dbReference type="Pfam" id="PF00069">
    <property type="entry name" value="Pkinase"/>
    <property type="match status" value="1"/>
</dbReference>
<proteinExistence type="predicted"/>
<dbReference type="Gene3D" id="3.30.10.20">
    <property type="match status" value="3"/>
</dbReference>
<dbReference type="GO" id="GO:0005524">
    <property type="term" value="F:ATP binding"/>
    <property type="evidence" value="ECO:0007669"/>
    <property type="project" value="UniProtKB-UniRule"/>
</dbReference>
<dbReference type="STRING" id="546269.HMPREF0389_00441"/>
<dbReference type="AlphaFoldDB" id="D6GS84"/>
<evidence type="ECO:0000256" key="1">
    <source>
        <dbReference type="ARBA" id="ARBA00012513"/>
    </source>
</evidence>
<reference evidence="15" key="1">
    <citation type="submission" date="2010-12" db="EMBL/GenBank/DDBJ databases">
        <title>The genome sequence of Filifactor alocis strain ATCC 35896.</title>
        <authorList>
            <consortium name="The Broad Institute Genome Sequencing Platform"/>
            <person name="Ward D."/>
            <person name="Earl A."/>
            <person name="Feldgarden M."/>
            <person name="Young S.K."/>
            <person name="Gargeya S."/>
            <person name="Zeng Q."/>
            <person name="Alvarado L."/>
            <person name="Berlin A."/>
            <person name="Bochicchio J."/>
            <person name="Chapman S.B."/>
            <person name="Chen Z."/>
            <person name="Freedman E."/>
            <person name="Gellesch M."/>
            <person name="Goldberg J."/>
            <person name="Griggs A."/>
            <person name="Gujja S."/>
            <person name="Heilman E."/>
            <person name="Heiman D."/>
            <person name="Howarth C."/>
            <person name="Mehta T."/>
            <person name="Neiman D."/>
            <person name="Pearson M."/>
            <person name="Roberts A."/>
            <person name="Saif S."/>
            <person name="Shea T."/>
            <person name="Shenoy N."/>
            <person name="Sisk P."/>
            <person name="Stolte C."/>
            <person name="Sykes S."/>
            <person name="White J."/>
            <person name="Yandava C."/>
            <person name="Izard J."/>
            <person name="Blanton J.M."/>
            <person name="Baranova O.V."/>
            <person name="Tanner A.C."/>
            <person name="Dewhirst F.E."/>
            <person name="Haas B."/>
            <person name="Nusbaum C."/>
            <person name="Birren B."/>
        </authorList>
    </citation>
    <scope>NUCLEOTIDE SEQUENCE [LARGE SCALE GENOMIC DNA]</scope>
    <source>
        <strain evidence="15">ATCC 35896 / D40 B5</strain>
    </source>
</reference>
<evidence type="ECO:0000256" key="2">
    <source>
        <dbReference type="ARBA" id="ARBA00022527"/>
    </source>
</evidence>
<dbReference type="SMART" id="SM00740">
    <property type="entry name" value="PASTA"/>
    <property type="match status" value="3"/>
</dbReference>
<feature type="binding site" evidence="9">
    <location>
        <position position="42"/>
    </location>
    <ligand>
        <name>ATP</name>
        <dbReference type="ChEBI" id="CHEBI:30616"/>
    </ligand>
</feature>
<evidence type="ECO:0000256" key="5">
    <source>
        <dbReference type="ARBA" id="ARBA00022777"/>
    </source>
</evidence>
<dbReference type="SUPFAM" id="SSF56112">
    <property type="entry name" value="Protein kinase-like (PK-like)"/>
    <property type="match status" value="1"/>
</dbReference>
<evidence type="ECO:0000256" key="7">
    <source>
        <dbReference type="ARBA" id="ARBA00047899"/>
    </source>
</evidence>
<comment type="catalytic activity">
    <reaction evidence="8">
        <text>L-seryl-[protein] + ATP = O-phospho-L-seryl-[protein] + ADP + H(+)</text>
        <dbReference type="Rhea" id="RHEA:17989"/>
        <dbReference type="Rhea" id="RHEA-COMP:9863"/>
        <dbReference type="Rhea" id="RHEA-COMP:11604"/>
        <dbReference type="ChEBI" id="CHEBI:15378"/>
        <dbReference type="ChEBI" id="CHEBI:29999"/>
        <dbReference type="ChEBI" id="CHEBI:30616"/>
        <dbReference type="ChEBI" id="CHEBI:83421"/>
        <dbReference type="ChEBI" id="CHEBI:456216"/>
        <dbReference type="EC" id="2.7.11.1"/>
    </reaction>
</comment>
<dbReference type="SMART" id="SM00220">
    <property type="entry name" value="S_TKc"/>
    <property type="match status" value="1"/>
</dbReference>
<feature type="region of interest" description="Disordered" evidence="10">
    <location>
        <begin position="524"/>
        <end position="543"/>
    </location>
</feature>
<dbReference type="FunFam" id="1.10.510.10:FF:000021">
    <property type="entry name" value="Serine/threonine protein kinase"/>
    <property type="match status" value="1"/>
</dbReference>
<keyword evidence="2" id="KW-0723">Serine/threonine-protein kinase</keyword>
<dbReference type="eggNOG" id="COG0515">
    <property type="taxonomic scope" value="Bacteria"/>
</dbReference>
<dbReference type="eggNOG" id="COG2815">
    <property type="taxonomic scope" value="Bacteria"/>
</dbReference>
<dbReference type="PROSITE" id="PS51178">
    <property type="entry name" value="PASTA"/>
    <property type="match status" value="3"/>
</dbReference>
<keyword evidence="3" id="KW-0808">Transferase</keyword>
<dbReference type="InterPro" id="IPR008271">
    <property type="entry name" value="Ser/Thr_kinase_AS"/>
</dbReference>
<dbReference type="SUPFAM" id="SSF54184">
    <property type="entry name" value="Penicillin-binding protein 2x (pbp-2x), c-terminal domain"/>
    <property type="match status" value="1"/>
</dbReference>
<accession>D6GS84</accession>
<dbReference type="RefSeq" id="WP_014261868.1">
    <property type="nucleotide sequence ID" value="NC_016630.1"/>
</dbReference>
<keyword evidence="5 14" id="KW-0418">Kinase</keyword>
<evidence type="ECO:0000313" key="15">
    <source>
        <dbReference type="Proteomes" id="UP000007468"/>
    </source>
</evidence>
<keyword evidence="4 9" id="KW-0547">Nucleotide-binding</keyword>
<keyword evidence="11" id="KW-0812">Transmembrane</keyword>
<dbReference type="Pfam" id="PF03793">
    <property type="entry name" value="PASTA"/>
    <property type="match status" value="3"/>
</dbReference>
<feature type="domain" description="PASTA" evidence="13">
    <location>
        <begin position="422"/>
        <end position="486"/>
    </location>
</feature>
<dbReference type="NCBIfam" id="NF033483">
    <property type="entry name" value="PknB_PASTA_kin"/>
    <property type="match status" value="1"/>
</dbReference>
<dbReference type="GO" id="GO:0004674">
    <property type="term" value="F:protein serine/threonine kinase activity"/>
    <property type="evidence" value="ECO:0007669"/>
    <property type="project" value="UniProtKB-KW"/>
</dbReference>
<evidence type="ECO:0000259" key="12">
    <source>
        <dbReference type="PROSITE" id="PS50011"/>
    </source>
</evidence>
<dbReference type="EMBL" id="CP002390">
    <property type="protein sequence ID" value="EFE28525.2"/>
    <property type="molecule type" value="Genomic_DNA"/>
</dbReference>
<dbReference type="PATRIC" id="fig|546269.5.peg.211"/>
<name>D6GS84_FILAD</name>
<evidence type="ECO:0000259" key="13">
    <source>
        <dbReference type="PROSITE" id="PS51178"/>
    </source>
</evidence>
<dbReference type="FunFam" id="3.30.200.20:FF:000035">
    <property type="entry name" value="Serine/threonine protein kinase Stk1"/>
    <property type="match status" value="1"/>
</dbReference>
<dbReference type="Gene3D" id="1.10.510.10">
    <property type="entry name" value="Transferase(Phosphotransferase) domain 1"/>
    <property type="match status" value="1"/>
</dbReference>
<dbReference type="InterPro" id="IPR000719">
    <property type="entry name" value="Prot_kinase_dom"/>
</dbReference>
<gene>
    <name evidence="14" type="ordered locus">HMPREF0389_00441</name>
</gene>
<dbReference type="CDD" id="cd06577">
    <property type="entry name" value="PASTA_pknB"/>
    <property type="match status" value="2"/>
</dbReference>
<dbReference type="CDD" id="cd14014">
    <property type="entry name" value="STKc_PknB_like"/>
    <property type="match status" value="1"/>
</dbReference>
<evidence type="ECO:0000256" key="11">
    <source>
        <dbReference type="SAM" id="Phobius"/>
    </source>
</evidence>
<dbReference type="HOGENOM" id="CLU_000288_135_2_9"/>
<comment type="catalytic activity">
    <reaction evidence="7">
        <text>L-threonyl-[protein] + ATP = O-phospho-L-threonyl-[protein] + ADP + H(+)</text>
        <dbReference type="Rhea" id="RHEA:46608"/>
        <dbReference type="Rhea" id="RHEA-COMP:11060"/>
        <dbReference type="Rhea" id="RHEA-COMP:11605"/>
        <dbReference type="ChEBI" id="CHEBI:15378"/>
        <dbReference type="ChEBI" id="CHEBI:30013"/>
        <dbReference type="ChEBI" id="CHEBI:30616"/>
        <dbReference type="ChEBI" id="CHEBI:61977"/>
        <dbReference type="ChEBI" id="CHEBI:456216"/>
        <dbReference type="EC" id="2.7.11.1"/>
    </reaction>
</comment>